<reference evidence="2 3" key="2">
    <citation type="journal article" date="1995" name="Appl. Microbiol. Biotechnol.">
        <title>Purification and properties of an alkaline protease from alkalophilic Bacillus sp. KSM-K16.</title>
        <authorList>
            <person name="Kobayashi T."/>
            <person name="Hakamada Y."/>
            <person name="Adachi S."/>
            <person name="Hitomi J."/>
            <person name="Yoshimatsu T."/>
            <person name="Koike K."/>
            <person name="Kawai S."/>
            <person name="Ito S."/>
        </authorList>
    </citation>
    <scope>NUCLEOTIDE SEQUENCE [LARGE SCALE GENOMIC DNA]</scope>
    <source>
        <strain evidence="2 3">KSM-K16</strain>
    </source>
</reference>
<dbReference type="OrthoDB" id="1730126at2"/>
<evidence type="ECO:0000256" key="1">
    <source>
        <dbReference type="SAM" id="SignalP"/>
    </source>
</evidence>
<dbReference type="HOGENOM" id="CLU_1189465_0_0_9"/>
<proteinExistence type="predicted"/>
<feature type="signal peptide" evidence="1">
    <location>
        <begin position="1"/>
        <end position="24"/>
    </location>
</feature>
<dbReference type="EMBL" id="AP006627">
    <property type="protein sequence ID" value="BAD62955.1"/>
    <property type="molecule type" value="Genomic_DNA"/>
</dbReference>
<reference evidence="2 3" key="5">
    <citation type="journal article" date="2007" name="Extremophiles">
        <title>Intragenomic diversity of the V1 regions of 16S rRNA genes in high-alkaline protease-producing Bacillus clausii spp.</title>
        <authorList>
            <person name="Kageyama Y."/>
            <person name="Takaki Y."/>
            <person name="Shimamura S."/>
            <person name="Nishi S."/>
            <person name="Nogi Y."/>
            <person name="Uchimura K."/>
            <person name="Kobayashi T."/>
            <person name="Hitomi J."/>
            <person name="Ozaki K."/>
            <person name="Kawai S."/>
            <person name="Ito S."/>
            <person name="Horikoshi K."/>
        </authorList>
    </citation>
    <scope>NUCLEOTIDE SEQUENCE [LARGE SCALE GENOMIC DNA]</scope>
    <source>
        <strain evidence="2 3">KSM-K16</strain>
    </source>
</reference>
<gene>
    <name evidence="2" type="ordered locus">ABC0413</name>
</gene>
<feature type="chain" id="PRO_5004263625" evidence="1">
    <location>
        <begin position="25"/>
        <end position="242"/>
    </location>
</feature>
<name>Q5WL00_SHOC1</name>
<keyword evidence="3" id="KW-1185">Reference proteome</keyword>
<keyword evidence="1" id="KW-0732">Signal</keyword>
<organism evidence="2 3">
    <name type="scientific">Shouchella clausii (strain KSM-K16)</name>
    <name type="common">Alkalihalobacillus clausii</name>
    <dbReference type="NCBI Taxonomy" id="66692"/>
    <lineage>
        <taxon>Bacteria</taxon>
        <taxon>Bacillati</taxon>
        <taxon>Bacillota</taxon>
        <taxon>Bacilli</taxon>
        <taxon>Bacillales</taxon>
        <taxon>Bacillaceae</taxon>
        <taxon>Shouchella</taxon>
    </lineage>
</organism>
<reference evidence="2 3" key="1">
    <citation type="journal article" date="1994" name="J. Ferment. Bioeng.">
        <title>Molecular cloning and nucleotide sequence of the gene for an alkaline protease from the alkalophilic Bacillus sp. KSM-K16.</title>
        <authorList>
            <person name="Hakamada Y."/>
            <person name="Kobayashi T."/>
            <person name="Hitomi J."/>
            <person name="Kawai S."/>
            <person name="Ito S."/>
        </authorList>
    </citation>
    <scope>NUCLEOTIDE SEQUENCE [LARGE SCALE GENOMIC DNA]</scope>
    <source>
        <strain evidence="2 3">KSM-K16</strain>
    </source>
</reference>
<sequence length="242" mass="26903">MKKLIVSLFSIAVLIGGAAGVASAESNGKTDLNLDALKTEYETWLKEEVSSSQDIELLESLEAYEQLSEEEQLKYIDYMYNPEAQEAVMDAFTNIVEVDNSQTLTETLDDYEGIEISTEVVTPSVNKDDISIMASRTSTYKRYVTVFGIKIFQSTSVVDYTHNGKKVTGVGAGDHYVSRNLNPTLNISWSGKRQTYSSTRAQSRVNMQWNFVHKNLGITYGGGELGVWGNHKNQAGGWFNAH</sequence>
<reference evidence="3" key="4">
    <citation type="submission" date="2003-10" db="EMBL/GenBank/DDBJ databases">
        <title>The complete genome sequence of the alkaliphilic Bacillus clausii KSM-K16.</title>
        <authorList>
            <person name="Takaki Y."/>
            <person name="Kageyama Y."/>
            <person name="Shimamura S."/>
            <person name="Suzuki H."/>
            <person name="Nishi S."/>
            <person name="Hatada Y."/>
            <person name="Kawai S."/>
            <person name="Ito S."/>
            <person name="Horikoshi K."/>
        </authorList>
    </citation>
    <scope>NUCLEOTIDE SEQUENCE [LARGE SCALE GENOMIC DNA]</scope>
    <source>
        <strain evidence="3">KSM-K16</strain>
    </source>
</reference>
<reference evidence="2 3" key="3">
    <citation type="journal article" date="1997" name="Protein Eng.">
        <title>High-resolution crystal structure of M-protease: phylogeny aided analysis of the high-alkaline adaptation mechanism.</title>
        <authorList>
            <person name="Shirai T."/>
            <person name="Suzuki A."/>
            <person name="Yamane T."/>
            <person name="Ashida T."/>
            <person name="Kobayashi T."/>
            <person name="Ito S."/>
        </authorList>
    </citation>
    <scope>NUCLEOTIDE SEQUENCE [LARGE SCALE GENOMIC DNA]</scope>
    <source>
        <strain evidence="2 3">KSM-K16</strain>
    </source>
</reference>
<evidence type="ECO:0000313" key="3">
    <source>
        <dbReference type="Proteomes" id="UP000001168"/>
    </source>
</evidence>
<dbReference type="AlphaFoldDB" id="Q5WL00"/>
<dbReference type="KEGG" id="bcl:ABC0413"/>
<dbReference type="RefSeq" id="WP_011245274.1">
    <property type="nucleotide sequence ID" value="NC_006582.1"/>
</dbReference>
<dbReference type="Proteomes" id="UP000001168">
    <property type="component" value="Chromosome"/>
</dbReference>
<protein>
    <submittedName>
        <fullName evidence="2">Uncharacterized protein</fullName>
    </submittedName>
</protein>
<dbReference type="eggNOG" id="ENOG50344RM">
    <property type="taxonomic scope" value="Bacteria"/>
</dbReference>
<accession>Q5WL00</accession>
<evidence type="ECO:0000313" key="2">
    <source>
        <dbReference type="EMBL" id="BAD62955.1"/>
    </source>
</evidence>